<dbReference type="Proteomes" id="UP000296049">
    <property type="component" value="Unassembled WGS sequence"/>
</dbReference>
<evidence type="ECO:0000256" key="6">
    <source>
        <dbReference type="ARBA" id="ARBA00023274"/>
    </source>
</evidence>
<dbReference type="Pfam" id="PF01247">
    <property type="entry name" value="Ribosomal_L35Ae"/>
    <property type="match status" value="1"/>
</dbReference>
<evidence type="ECO:0000313" key="9">
    <source>
        <dbReference type="EMBL" id="EOB06167.1"/>
    </source>
</evidence>
<evidence type="ECO:0000256" key="3">
    <source>
        <dbReference type="ARBA" id="ARBA00011133"/>
    </source>
</evidence>
<evidence type="ECO:0000256" key="1">
    <source>
        <dbReference type="ARBA" id="ARBA00004496"/>
    </source>
</evidence>
<keyword evidence="10" id="KW-1185">Reference proteome</keyword>
<organism evidence="9 10">
    <name type="scientific">Anas platyrhynchos</name>
    <name type="common">Mallard</name>
    <name type="synonym">Anas boschas</name>
    <dbReference type="NCBI Taxonomy" id="8839"/>
    <lineage>
        <taxon>Eukaryota</taxon>
        <taxon>Metazoa</taxon>
        <taxon>Chordata</taxon>
        <taxon>Craniata</taxon>
        <taxon>Vertebrata</taxon>
        <taxon>Euteleostomi</taxon>
        <taxon>Archelosauria</taxon>
        <taxon>Archosauria</taxon>
        <taxon>Dinosauria</taxon>
        <taxon>Saurischia</taxon>
        <taxon>Theropoda</taxon>
        <taxon>Coelurosauria</taxon>
        <taxon>Aves</taxon>
        <taxon>Neognathae</taxon>
        <taxon>Galloanserae</taxon>
        <taxon>Anseriformes</taxon>
        <taxon>Anatidae</taxon>
        <taxon>Anatinae</taxon>
        <taxon>Anas</taxon>
    </lineage>
</organism>
<protein>
    <recommendedName>
        <fullName evidence="7">Large ribosomal subunit protein eL33</fullName>
    </recommendedName>
    <alternativeName>
        <fullName evidence="8">60S ribosomal protein L35a</fullName>
    </alternativeName>
</protein>
<dbReference type="SUPFAM" id="SSF50447">
    <property type="entry name" value="Translation proteins"/>
    <property type="match status" value="1"/>
</dbReference>
<gene>
    <name evidence="9" type="ORF">Anapl_12974</name>
</gene>
<dbReference type="InterPro" id="IPR001780">
    <property type="entry name" value="Ribosomal_eL33"/>
</dbReference>
<dbReference type="Gene3D" id="2.40.10.190">
    <property type="entry name" value="translation elongation factor selb, chain A, domain 4"/>
    <property type="match status" value="1"/>
</dbReference>
<dbReference type="PANTHER" id="PTHR10902">
    <property type="entry name" value="60S RIBOSOMAL PROTEIN L35A"/>
    <property type="match status" value="1"/>
</dbReference>
<comment type="subunit">
    <text evidence="3">Component of the large ribosomal subunit.</text>
</comment>
<reference evidence="10" key="1">
    <citation type="journal article" date="2013" name="Nat. Genet.">
        <title>The duck genome and transcriptome provide insight into an avian influenza virus reservoir species.</title>
        <authorList>
            <person name="Huang Y."/>
            <person name="Li Y."/>
            <person name="Burt D.W."/>
            <person name="Chen H."/>
            <person name="Zhang Y."/>
            <person name="Qian W."/>
            <person name="Kim H."/>
            <person name="Gan S."/>
            <person name="Zhao Y."/>
            <person name="Li J."/>
            <person name="Yi K."/>
            <person name="Feng H."/>
            <person name="Zhu P."/>
            <person name="Li B."/>
            <person name="Liu Q."/>
            <person name="Fairley S."/>
            <person name="Magor K.E."/>
            <person name="Du Z."/>
            <person name="Hu X."/>
            <person name="Goodman L."/>
            <person name="Tafer H."/>
            <person name="Vignal A."/>
            <person name="Lee T."/>
            <person name="Kim K.W."/>
            <person name="Sheng Z."/>
            <person name="An Y."/>
            <person name="Searle S."/>
            <person name="Herrero J."/>
            <person name="Groenen M.A."/>
            <person name="Crooijmans R.P."/>
            <person name="Faraut T."/>
            <person name="Cai Q."/>
            <person name="Webster R.G."/>
            <person name="Aldridge J.R."/>
            <person name="Warren W.C."/>
            <person name="Bartschat S."/>
            <person name="Kehr S."/>
            <person name="Marz M."/>
            <person name="Stadler P.F."/>
            <person name="Smith J."/>
            <person name="Kraus R.H."/>
            <person name="Zhao Y."/>
            <person name="Ren L."/>
            <person name="Fei J."/>
            <person name="Morisson M."/>
            <person name="Kaiser P."/>
            <person name="Griffin D.K."/>
            <person name="Rao M."/>
            <person name="Pitel F."/>
            <person name="Wang J."/>
            <person name="Li N."/>
        </authorList>
    </citation>
    <scope>NUCLEOTIDE SEQUENCE [LARGE SCALE GENOMIC DNA]</scope>
</reference>
<comment type="similarity">
    <text evidence="2">Belongs to the eukaryotic ribosomal protein eL33 family.</text>
</comment>
<name>R0K8K7_ANAPL</name>
<feature type="non-terminal residue" evidence="9">
    <location>
        <position position="91"/>
    </location>
</feature>
<dbReference type="GO" id="GO:0003735">
    <property type="term" value="F:structural constituent of ribosome"/>
    <property type="evidence" value="ECO:0007669"/>
    <property type="project" value="InterPro"/>
</dbReference>
<evidence type="ECO:0000256" key="4">
    <source>
        <dbReference type="ARBA" id="ARBA00022490"/>
    </source>
</evidence>
<sequence length="91" mass="10375">NQWKHNDLLKFEGVYACQVIEFHLGKRCAYVYKVKNNTVTPGDKPTRTPVIWGKLTRAHGNSLMVNAKFHSNLPAKATRHSIQVMLCPSRI</sequence>
<comment type="subcellular location">
    <subcellularLocation>
        <location evidence="1">Cytoplasm</location>
    </subcellularLocation>
</comment>
<dbReference type="AlphaFoldDB" id="R0K8K7"/>
<keyword evidence="5 9" id="KW-0689">Ribosomal protein</keyword>
<dbReference type="EMBL" id="KB742632">
    <property type="protein sequence ID" value="EOB06167.1"/>
    <property type="molecule type" value="Genomic_DNA"/>
</dbReference>
<proteinExistence type="inferred from homology"/>
<accession>R0K8K7</accession>
<keyword evidence="4" id="KW-0963">Cytoplasm</keyword>
<evidence type="ECO:0000313" key="10">
    <source>
        <dbReference type="Proteomes" id="UP000296049"/>
    </source>
</evidence>
<feature type="non-terminal residue" evidence="9">
    <location>
        <position position="1"/>
    </location>
</feature>
<dbReference type="InterPro" id="IPR038661">
    <property type="entry name" value="Ribosomal_eL33_sf"/>
</dbReference>
<dbReference type="InterPro" id="IPR009000">
    <property type="entry name" value="Transl_B-barrel_sf"/>
</dbReference>
<evidence type="ECO:0000256" key="8">
    <source>
        <dbReference type="ARBA" id="ARBA00035530"/>
    </source>
</evidence>
<evidence type="ECO:0000256" key="7">
    <source>
        <dbReference type="ARBA" id="ARBA00035228"/>
    </source>
</evidence>
<keyword evidence="6" id="KW-0687">Ribonucleoprotein</keyword>
<dbReference type="FunFam" id="2.40.10.190:FF:000005">
    <property type="entry name" value="60S ribosomal protein L35a"/>
    <property type="match status" value="1"/>
</dbReference>
<dbReference type="GO" id="GO:0022625">
    <property type="term" value="C:cytosolic large ribosomal subunit"/>
    <property type="evidence" value="ECO:0007669"/>
    <property type="project" value="UniProtKB-ARBA"/>
</dbReference>
<evidence type="ECO:0000256" key="5">
    <source>
        <dbReference type="ARBA" id="ARBA00022980"/>
    </source>
</evidence>
<evidence type="ECO:0000256" key="2">
    <source>
        <dbReference type="ARBA" id="ARBA00009269"/>
    </source>
</evidence>
<dbReference type="GO" id="GO:0006412">
    <property type="term" value="P:translation"/>
    <property type="evidence" value="ECO:0007669"/>
    <property type="project" value="InterPro"/>
</dbReference>